<dbReference type="PANTHER" id="PTHR12277:SF81">
    <property type="entry name" value="PROTEIN ABHD13"/>
    <property type="match status" value="1"/>
</dbReference>
<feature type="domain" description="Serine aminopeptidase S33" evidence="1">
    <location>
        <begin position="157"/>
        <end position="290"/>
    </location>
</feature>
<protein>
    <recommendedName>
        <fullName evidence="1">Serine aminopeptidase S33 domain-containing protein</fullName>
    </recommendedName>
</protein>
<dbReference type="AlphaFoldDB" id="A0AAV2TWW4"/>
<evidence type="ECO:0000313" key="2">
    <source>
        <dbReference type="EMBL" id="CAL5141551.1"/>
    </source>
</evidence>
<organism evidence="2 3">
    <name type="scientific">Calicophoron daubneyi</name>
    <name type="common">Rumen fluke</name>
    <name type="synonym">Paramphistomum daubneyi</name>
    <dbReference type="NCBI Taxonomy" id="300641"/>
    <lineage>
        <taxon>Eukaryota</taxon>
        <taxon>Metazoa</taxon>
        <taxon>Spiralia</taxon>
        <taxon>Lophotrochozoa</taxon>
        <taxon>Platyhelminthes</taxon>
        <taxon>Trematoda</taxon>
        <taxon>Digenea</taxon>
        <taxon>Plagiorchiida</taxon>
        <taxon>Pronocephalata</taxon>
        <taxon>Paramphistomoidea</taxon>
        <taxon>Paramphistomidae</taxon>
        <taxon>Calicophoron</taxon>
    </lineage>
</organism>
<dbReference type="InterPro" id="IPR029058">
    <property type="entry name" value="AB_hydrolase_fold"/>
</dbReference>
<dbReference type="GO" id="GO:0016020">
    <property type="term" value="C:membrane"/>
    <property type="evidence" value="ECO:0007669"/>
    <property type="project" value="TreeGrafter"/>
</dbReference>
<dbReference type="InterPro" id="IPR022742">
    <property type="entry name" value="Hydrolase_4"/>
</dbReference>
<reference evidence="2" key="1">
    <citation type="submission" date="2024-06" db="EMBL/GenBank/DDBJ databases">
        <authorList>
            <person name="Liu X."/>
            <person name="Lenzi L."/>
            <person name="Haldenby T S."/>
            <person name="Uol C."/>
        </authorList>
    </citation>
    <scope>NUCLEOTIDE SEQUENCE</scope>
</reference>
<dbReference type="Proteomes" id="UP001497525">
    <property type="component" value="Unassembled WGS sequence"/>
</dbReference>
<evidence type="ECO:0000259" key="1">
    <source>
        <dbReference type="Pfam" id="PF12146"/>
    </source>
</evidence>
<gene>
    <name evidence="2" type="ORF">CDAUBV1_LOCUS16780</name>
</gene>
<dbReference type="Gene3D" id="3.40.50.1820">
    <property type="entry name" value="alpha/beta hydrolase"/>
    <property type="match status" value="1"/>
</dbReference>
<evidence type="ECO:0000313" key="3">
    <source>
        <dbReference type="Proteomes" id="UP001497525"/>
    </source>
</evidence>
<dbReference type="GO" id="GO:0008474">
    <property type="term" value="F:palmitoyl-(protein) hydrolase activity"/>
    <property type="evidence" value="ECO:0007669"/>
    <property type="project" value="TreeGrafter"/>
</dbReference>
<dbReference type="Pfam" id="PF12146">
    <property type="entry name" value="Hydrolase_4"/>
    <property type="match status" value="1"/>
</dbReference>
<sequence length="396" mass="44153">MRIRRLLRHLRDWFSAPLRTSSGGYAYVRLTHSPLFGENSLLGRGWTHLRLFLLEDAPFYLALPASVFLMYLGTALSLPLSLVLLFLAIQFLFHLIENALVYARNEPVHSRLLCDIPTHHGFNSWEQVKLFPNGRRGPTVTGFLLLQEDAVVRSSCSTILILHGNAGNMGHRLPFCRLIADKIRCNLLIIDYRGFGKSTGRPTEDGLYEDAKAALDYLASRSEIAIDKIFVFGRSIGGAVAIQLGTGSVGSSLCGVIVENSFTSLPLAAHHIFTSSFGAWTKFFLPHWLFLNKFPSLVRLRSYQRLSTDRFLPPFLFISGSSDDLLSPTMMQELAAAYSNATECRSQDPSEFLTSGTDGLVCFAKGKHNDTWLCEGWSDVLAHFIEQSLKRSGESV</sequence>
<name>A0AAV2TWW4_CALDB</name>
<accession>A0AAV2TWW4</accession>
<dbReference type="SUPFAM" id="SSF53474">
    <property type="entry name" value="alpha/beta-Hydrolases"/>
    <property type="match status" value="1"/>
</dbReference>
<dbReference type="EMBL" id="CAXLJL010000889">
    <property type="protein sequence ID" value="CAL5141551.1"/>
    <property type="molecule type" value="Genomic_DNA"/>
</dbReference>
<dbReference type="PANTHER" id="PTHR12277">
    <property type="entry name" value="ALPHA/BETA HYDROLASE DOMAIN-CONTAINING PROTEIN"/>
    <property type="match status" value="1"/>
</dbReference>
<comment type="caution">
    <text evidence="2">The sequence shown here is derived from an EMBL/GenBank/DDBJ whole genome shotgun (WGS) entry which is preliminary data.</text>
</comment>
<proteinExistence type="predicted"/>